<feature type="non-terminal residue" evidence="1">
    <location>
        <position position="362"/>
    </location>
</feature>
<keyword evidence="2" id="KW-1185">Reference proteome</keyword>
<proteinExistence type="predicted"/>
<organism evidence="1 2">
    <name type="scientific">Gigaspora margarita</name>
    <dbReference type="NCBI Taxonomy" id="4874"/>
    <lineage>
        <taxon>Eukaryota</taxon>
        <taxon>Fungi</taxon>
        <taxon>Fungi incertae sedis</taxon>
        <taxon>Mucoromycota</taxon>
        <taxon>Glomeromycotina</taxon>
        <taxon>Glomeromycetes</taxon>
        <taxon>Diversisporales</taxon>
        <taxon>Gigasporaceae</taxon>
        <taxon>Gigaspora</taxon>
    </lineage>
</organism>
<dbReference type="Proteomes" id="UP000789901">
    <property type="component" value="Unassembled WGS sequence"/>
</dbReference>
<dbReference type="EMBL" id="CAJVQB010010667">
    <property type="protein sequence ID" value="CAG8741870.1"/>
    <property type="molecule type" value="Genomic_DNA"/>
</dbReference>
<gene>
    <name evidence="1" type="ORF">GMARGA_LOCUS15467</name>
</gene>
<evidence type="ECO:0000313" key="1">
    <source>
        <dbReference type="EMBL" id="CAG8741870.1"/>
    </source>
</evidence>
<comment type="caution">
    <text evidence="1">The sequence shown here is derived from an EMBL/GenBank/DDBJ whole genome shotgun (WGS) entry which is preliminary data.</text>
</comment>
<evidence type="ECO:0000313" key="2">
    <source>
        <dbReference type="Proteomes" id="UP000789901"/>
    </source>
</evidence>
<protein>
    <submittedName>
        <fullName evidence="1">22797_t:CDS:1</fullName>
    </submittedName>
</protein>
<name>A0ABN7V9T8_GIGMA</name>
<reference evidence="1 2" key="1">
    <citation type="submission" date="2021-06" db="EMBL/GenBank/DDBJ databases">
        <authorList>
            <person name="Kallberg Y."/>
            <person name="Tangrot J."/>
            <person name="Rosling A."/>
        </authorList>
    </citation>
    <scope>NUCLEOTIDE SEQUENCE [LARGE SCALE GENOMIC DNA]</scope>
    <source>
        <strain evidence="1 2">120-4 pot B 10/14</strain>
    </source>
</reference>
<accession>A0ABN7V9T8</accession>
<sequence length="362" mass="42947">MRKEKKVQEQCTYMQSDQEELEKLLESKRIGTKKEVMWKLDKLNKEIESMNTHCDNIVPKVLGNEKKDLITWYDQTKLCRNRLKVQELVKQTKQTRTKINLAINRRYKMIKSEIERMLRSVLNKPTNKIQIDKVFKQVESKWKLVNSSSQVLAKTKMHFKKQFREKKVNWDKNIQKEFYELLINSNTAAGLSEIGFNLIKEGKQWHNSKKRMLQKIWKDNLANQVLLKVKELEITIRFSNDPWHITGAEEEQLVNKNICEMFVKRQEKTGSSISEQYDVKKARRLNRANVIQICTERVVEVVPKEKKKGILANDKKFGKVKEKIGREKRVRKKVDLTERVVTTRSVAQLQERKNSAIKLYEN</sequence>